<feature type="domain" description="Sortilin N-terminal" evidence="2">
    <location>
        <begin position="181"/>
        <end position="307"/>
    </location>
</feature>
<dbReference type="InterPro" id="IPR031778">
    <property type="entry name" value="Sortilin_N"/>
</dbReference>
<reference evidence="3 4" key="1">
    <citation type="submission" date="2018-06" db="EMBL/GenBank/DDBJ databases">
        <title>The draft genome sequence of Crocinitomix sp. SM1701.</title>
        <authorList>
            <person name="Zhang X."/>
        </authorList>
    </citation>
    <scope>NUCLEOTIDE SEQUENCE [LARGE SCALE GENOMIC DNA]</scope>
    <source>
        <strain evidence="3 4">SM1701</strain>
    </source>
</reference>
<dbReference type="OrthoDB" id="9757809at2"/>
<dbReference type="RefSeq" id="WP_111061383.1">
    <property type="nucleotide sequence ID" value="NZ_JBHUCU010000007.1"/>
</dbReference>
<dbReference type="AlphaFoldDB" id="A0A2W1NHA4"/>
<dbReference type="CDD" id="cd15482">
    <property type="entry name" value="Sialidase_non-viral"/>
    <property type="match status" value="2"/>
</dbReference>
<dbReference type="SUPFAM" id="SSF110296">
    <property type="entry name" value="Oligoxyloglucan reducing end-specific cellobiohydrolase"/>
    <property type="match status" value="2"/>
</dbReference>
<proteinExistence type="predicted"/>
<dbReference type="GO" id="GO:0016787">
    <property type="term" value="F:hydrolase activity"/>
    <property type="evidence" value="ECO:0007669"/>
    <property type="project" value="UniProtKB-KW"/>
</dbReference>
<evidence type="ECO:0000313" key="3">
    <source>
        <dbReference type="EMBL" id="PZE18483.1"/>
    </source>
</evidence>
<evidence type="ECO:0000259" key="2">
    <source>
        <dbReference type="Pfam" id="PF15902"/>
    </source>
</evidence>
<dbReference type="Proteomes" id="UP000249248">
    <property type="component" value="Unassembled WGS sequence"/>
</dbReference>
<keyword evidence="1" id="KW-0677">Repeat</keyword>
<gene>
    <name evidence="3" type="ORF">DNU06_01225</name>
</gene>
<accession>A0A2W1NHA4</accession>
<protein>
    <submittedName>
        <fullName evidence="3">Glycosyl hydrolase</fullName>
    </submittedName>
</protein>
<dbReference type="GO" id="GO:0010411">
    <property type="term" value="P:xyloglucan metabolic process"/>
    <property type="evidence" value="ECO:0007669"/>
    <property type="project" value="TreeGrafter"/>
</dbReference>
<keyword evidence="4" id="KW-1185">Reference proteome</keyword>
<dbReference type="InterPro" id="IPR015943">
    <property type="entry name" value="WD40/YVTN_repeat-like_dom_sf"/>
</dbReference>
<dbReference type="PANTHER" id="PTHR43739">
    <property type="entry name" value="XYLOGLUCANASE (EUROFUNG)"/>
    <property type="match status" value="1"/>
</dbReference>
<dbReference type="EMBL" id="QKSB01000001">
    <property type="protein sequence ID" value="PZE18483.1"/>
    <property type="molecule type" value="Genomic_DNA"/>
</dbReference>
<evidence type="ECO:0000256" key="1">
    <source>
        <dbReference type="ARBA" id="ARBA00022737"/>
    </source>
</evidence>
<name>A0A2W1NHA4_9FLAO</name>
<dbReference type="PANTHER" id="PTHR43739:SF5">
    <property type="entry name" value="EXO-ALPHA-SIALIDASE"/>
    <property type="match status" value="1"/>
</dbReference>
<dbReference type="Pfam" id="PF15902">
    <property type="entry name" value="Sortilin-Vps10"/>
    <property type="match status" value="1"/>
</dbReference>
<comment type="caution">
    <text evidence="3">The sequence shown here is derived from an EMBL/GenBank/DDBJ whole genome shotgun (WGS) entry which is preliminary data.</text>
</comment>
<dbReference type="Gene3D" id="2.130.10.10">
    <property type="entry name" value="YVTN repeat-like/Quinoprotein amine dehydrogenase"/>
    <property type="match status" value="4"/>
</dbReference>
<organism evidence="3 4">
    <name type="scientific">Putridiphycobacter roseus</name>
    <dbReference type="NCBI Taxonomy" id="2219161"/>
    <lineage>
        <taxon>Bacteria</taxon>
        <taxon>Pseudomonadati</taxon>
        <taxon>Bacteroidota</taxon>
        <taxon>Flavobacteriia</taxon>
        <taxon>Flavobacteriales</taxon>
        <taxon>Crocinitomicaceae</taxon>
        <taxon>Putridiphycobacter</taxon>
    </lineage>
</organism>
<evidence type="ECO:0000313" key="4">
    <source>
        <dbReference type="Proteomes" id="UP000249248"/>
    </source>
</evidence>
<keyword evidence="3" id="KW-0378">Hydrolase</keyword>
<sequence>MKQFLTIICVLLSTLLVAQKNDKDQAESKTIINSSFVSSLKFRNIGPAVISGRIADMVVNPTNASEYYLAVASGGVWKTTNSGTSFDPIFDNYGAYSIGCISMDPNNTNILWVGTGENNNQRSVAYGDGVYKSIDGGKSWDNKGLKNSEHISKVLVDPNNSDMVYVAAYGPLWSAGGERGVYKSMDGGENWERIFFVSEHTGIADLVMDPENTQVMYATAHQRRRHVFTYVGGGEESAIYKTVDGGKTWKELKTGLPSGKMGRVGLAISPVDHNYVYAIVEAEGEKSGFYRSIDKGASWEKRSSYKTSGNYYQEIICDPFDVDKVFSMNTWLHHTEDGGKTFKRTGEKDKHVDNHCMWIDPNNKDHWRIGCDGGLYETWDHAQNWSWCAYLPLAQFYKVSLDNDKPFYNVYGGTQDNNSIGGPSATINNAGILNSDWFITNGGDGFESQVDPIDPNIIYAQAQYGWLVRYDKQSGEKMGIQPMPKKGEAAFRWNWDAPLVISNHDHKRLYFAANKVFKSDDRGNTWQTISGDLTRQLDRNKMKVMGKVQSPEVVMKNKSTTIFGNIVALSESPINEKVLYAGTDDGWIQVTKNGGESWTKQESFAGVPSMTYVNMLLASQHNENHVYAVFNNHKQGDFKPYIFKSTDTGTNWKNISGDLPERGSVYAIAEDHENANLLFAGTEFGVFFTINGGENWHQLKGGLPTIAIRDIAIQKRENDLVLASFGRGFYILDNYSILKQLNEEQLKTEAAIIFPIKTALAYMPSNPLGGRGKGSQGANIYLGENPAYGATIRYYVKEVPASPKSARKEAEKKAFKDGTDIDYPSNDMLLAEDNYKKPKFVFIIKDGNGNEINRISKPAAKGLQVLHWDLRYPSTKPIKLNAKAPGRYSYPDVGPLVVPGIYQVDLFMVANGEINKLASSPQFTVKALENSSLDQQTLASIQFKTEVAELRRQVYGTNAQVNDYSNRLKYLKSAITSYPNTDLNWMHEVSAIEKQIQTVEFAMWGKSYLSKRDVETLPGLGSRIETMVYQMWYATSDPTTTHKEQYAIAQEAYVSVKPMVLKIKAEVEALEEKLNVKGIPYTPNRMDFREE</sequence>
<dbReference type="InterPro" id="IPR052025">
    <property type="entry name" value="Xyloglucanase_GH74"/>
</dbReference>